<feature type="domain" description="Tyr recombinase" evidence="2">
    <location>
        <begin position="1"/>
        <end position="152"/>
    </location>
</feature>
<dbReference type="RefSeq" id="WP_149404578.1">
    <property type="nucleotide sequence ID" value="NZ_BIXY01000145.1"/>
</dbReference>
<dbReference type="PROSITE" id="PS51898">
    <property type="entry name" value="TYR_RECOMBINASE"/>
    <property type="match status" value="1"/>
</dbReference>
<dbReference type="PANTHER" id="PTHR30349">
    <property type="entry name" value="PHAGE INTEGRASE-RELATED"/>
    <property type="match status" value="1"/>
</dbReference>
<keyword evidence="4" id="KW-1185">Reference proteome</keyword>
<evidence type="ECO:0000256" key="1">
    <source>
        <dbReference type="ARBA" id="ARBA00023172"/>
    </source>
</evidence>
<dbReference type="InterPro" id="IPR002104">
    <property type="entry name" value="Integrase_catalytic"/>
</dbReference>
<dbReference type="Proteomes" id="UP000322530">
    <property type="component" value="Unassembled WGS sequence"/>
</dbReference>
<protein>
    <recommendedName>
        <fullName evidence="2">Tyr recombinase domain-containing protein</fullName>
    </recommendedName>
</protein>
<dbReference type="GO" id="GO:0003677">
    <property type="term" value="F:DNA binding"/>
    <property type="evidence" value="ECO:0007669"/>
    <property type="project" value="InterPro"/>
</dbReference>
<proteinExistence type="predicted"/>
<sequence length="156" mass="17383">MMCLFLDLGLRCSELAMLKVSDVNMREGMITFYREKVDITQKHRLTPDCLTALLLYLPTVKGVYLFPGHKERETGQERHMNTSGVNKRVGELGRAIGVDDLSPHDLRHYLITSEAAKGTDSNTLQQIGGWSSPAMALKYMTASEVANDGASFFRQG</sequence>
<organism evidence="3 4">
    <name type="scientific">Dictyobacter arantiisoli</name>
    <dbReference type="NCBI Taxonomy" id="2014874"/>
    <lineage>
        <taxon>Bacteria</taxon>
        <taxon>Bacillati</taxon>
        <taxon>Chloroflexota</taxon>
        <taxon>Ktedonobacteria</taxon>
        <taxon>Ktedonobacterales</taxon>
        <taxon>Dictyobacteraceae</taxon>
        <taxon>Dictyobacter</taxon>
    </lineage>
</organism>
<evidence type="ECO:0000313" key="3">
    <source>
        <dbReference type="EMBL" id="GCF11778.1"/>
    </source>
</evidence>
<dbReference type="InterPro" id="IPR011010">
    <property type="entry name" value="DNA_brk_join_enz"/>
</dbReference>
<dbReference type="GO" id="GO:0006310">
    <property type="term" value="P:DNA recombination"/>
    <property type="evidence" value="ECO:0007669"/>
    <property type="project" value="UniProtKB-KW"/>
</dbReference>
<reference evidence="3 4" key="1">
    <citation type="submission" date="2019-01" db="EMBL/GenBank/DDBJ databases">
        <title>Draft genome sequence of Dictyobacter sp. Uno17.</title>
        <authorList>
            <person name="Wang C.M."/>
            <person name="Zheng Y."/>
            <person name="Sakai Y."/>
            <person name="Abe K."/>
            <person name="Yokota A."/>
            <person name="Yabe S."/>
        </authorList>
    </citation>
    <scope>NUCLEOTIDE SEQUENCE [LARGE SCALE GENOMIC DNA]</scope>
    <source>
        <strain evidence="3 4">Uno17</strain>
    </source>
</reference>
<dbReference type="AlphaFoldDB" id="A0A5A5TKL6"/>
<dbReference type="EMBL" id="BIXY01000145">
    <property type="protein sequence ID" value="GCF11778.1"/>
    <property type="molecule type" value="Genomic_DNA"/>
</dbReference>
<comment type="caution">
    <text evidence="3">The sequence shown here is derived from an EMBL/GenBank/DDBJ whole genome shotgun (WGS) entry which is preliminary data.</text>
</comment>
<accession>A0A5A5TKL6</accession>
<dbReference type="CDD" id="cd00397">
    <property type="entry name" value="DNA_BRE_C"/>
    <property type="match status" value="1"/>
</dbReference>
<dbReference type="GO" id="GO:0015074">
    <property type="term" value="P:DNA integration"/>
    <property type="evidence" value="ECO:0007669"/>
    <property type="project" value="InterPro"/>
</dbReference>
<gene>
    <name evidence="3" type="ORF">KDI_53420</name>
</gene>
<dbReference type="Pfam" id="PF00589">
    <property type="entry name" value="Phage_integrase"/>
    <property type="match status" value="1"/>
</dbReference>
<evidence type="ECO:0000259" key="2">
    <source>
        <dbReference type="PROSITE" id="PS51898"/>
    </source>
</evidence>
<name>A0A5A5TKL6_9CHLR</name>
<keyword evidence="1" id="KW-0233">DNA recombination</keyword>
<dbReference type="Gene3D" id="1.10.443.10">
    <property type="entry name" value="Intergrase catalytic core"/>
    <property type="match status" value="1"/>
</dbReference>
<dbReference type="SUPFAM" id="SSF56349">
    <property type="entry name" value="DNA breaking-rejoining enzymes"/>
    <property type="match status" value="1"/>
</dbReference>
<dbReference type="InterPro" id="IPR013762">
    <property type="entry name" value="Integrase-like_cat_sf"/>
</dbReference>
<evidence type="ECO:0000313" key="4">
    <source>
        <dbReference type="Proteomes" id="UP000322530"/>
    </source>
</evidence>
<dbReference type="InterPro" id="IPR050090">
    <property type="entry name" value="Tyrosine_recombinase_XerCD"/>
</dbReference>
<dbReference type="OrthoDB" id="144326at2"/>